<feature type="region of interest" description="Disordered" evidence="1">
    <location>
        <begin position="293"/>
        <end position="862"/>
    </location>
</feature>
<evidence type="ECO:0000313" key="4">
    <source>
        <dbReference type="Proteomes" id="UP000619260"/>
    </source>
</evidence>
<feature type="compositionally biased region" description="Pro residues" evidence="1">
    <location>
        <begin position="360"/>
        <end position="376"/>
    </location>
</feature>
<evidence type="ECO:0000256" key="1">
    <source>
        <dbReference type="SAM" id="MobiDB-lite"/>
    </source>
</evidence>
<feature type="region of interest" description="Disordered" evidence="1">
    <location>
        <begin position="1"/>
        <end position="144"/>
    </location>
</feature>
<feature type="compositionally biased region" description="Gly residues" evidence="1">
    <location>
        <begin position="455"/>
        <end position="473"/>
    </location>
</feature>
<reference evidence="3" key="1">
    <citation type="submission" date="2021-01" db="EMBL/GenBank/DDBJ databases">
        <title>Whole genome shotgun sequence of Virgisporangium aliadipatigenens NBRC 105644.</title>
        <authorList>
            <person name="Komaki H."/>
            <person name="Tamura T."/>
        </authorList>
    </citation>
    <scope>NUCLEOTIDE SEQUENCE</scope>
    <source>
        <strain evidence="3">NBRC 105644</strain>
    </source>
</reference>
<feature type="compositionally biased region" description="Low complexity" evidence="1">
    <location>
        <begin position="569"/>
        <end position="584"/>
    </location>
</feature>
<dbReference type="Pfam" id="PF07179">
    <property type="entry name" value="SseB"/>
    <property type="match status" value="1"/>
</dbReference>
<dbReference type="EMBL" id="BOPF01000014">
    <property type="protein sequence ID" value="GIJ47369.1"/>
    <property type="molecule type" value="Genomic_DNA"/>
</dbReference>
<sequence>MSPAASAAAAAPAPERDAPGRFDRPDDPGRERRIFDRPESAPPAPERSGRLLFDPADQLQPPPERPLFERSIFGPPSGTARPGGTRDHHEQTGSRPTSPAVGRGVAPVSPGGTSALPDRPVSPARPPADEHMPEDAPVTGSGLGLGARLAELQALGGQFAVQPVDAPETSPSAARSGESSSRGMWEPKVPAVVPDYSEDEPPSPAPDAESVPPSAARGGSFLNAAAAPPAERAGADPGGPDRPRLYSGPGGLVAGEDYDVPLRRPQEGEPVEDAAALAPNGFDQLLDDEWRAGRTLRSAESGGYAPVRIEGEPLPTRTPRPGGAEDKSGGAPASTPAPDPRRATAPGWAPDQRRTLAPSGLPPIEPDDPTLPPLRPPYIADEPDPETSDSPTGSSDIIDDAPGGTGAASGAPSGGSTGSTLGGLAGPVSGGASGATFGGAAGSVSGGNVASTSGGPAGPVSGGGTGATFGGVAGAALDGPSWSAFSGATGSRDGEAAGSVGTGAGSSGSGASGPSTSDDAERASGALPTRPVSGAGTGGELPRRPVSADSQPPAERVASALDELEAARSTAGDGTDAGSTGASGVDEAVRPSAATSASVDGEPMGPSVEPGASVGGEPVGSSTAMGASVGGEPVGPSIAMGASASGEPPRSSTADLGGAAGRPSDVFGGEEPIRSADAPTLGEPARSTGGLLADRPAESPGASGEDVAARSGTYAGDVPGWSSADGGDVAARSATYSGDAPGRSSAFGDADSLTGDASGGGGSTRPMDASVGDDPVRSTAASGALSGDAAGLSTGASVDDGSAGDGPVRPAAGSESPAVEAGDTAARGGGPAAGSGSPADRLSGLVDRAGGQSVAPVSPAAERPLPPAIELELPFGPTAAPVVKAPEETTGATLEPLPELDPAIDMSRFAAANATEEDLLAATREGNTDGFLSTLLLAKVLVPGSTAEPSNWPTRSINGGEYLVTYTTRKRLEERHGVGAEATEVRFTSLISQWPGDELGFAVNPGTPVGATLSGAEIRTLAGWATEVGLIGEPDPEPEQPKATAPVRRAAPAEVPGQLLMMQKTVPAAQLPFYLDRGYDRVSGFVHRAAEVAHLTTPEQLYRALGLNHRGSPFFVDDLEVYVLRWVAHCPSLYRIPFGGQNEGGMQAMRGWVIERAPFRGNGFAPSETADVVAEFKVDSTRLPHGAQLWRVSSDAEETLIALFDADTSRWQRVETSDDA</sequence>
<dbReference type="Proteomes" id="UP000619260">
    <property type="component" value="Unassembled WGS sequence"/>
</dbReference>
<dbReference type="AlphaFoldDB" id="A0A8J3YKY0"/>
<feature type="domain" description="SseB protein N-terminal" evidence="2">
    <location>
        <begin position="918"/>
        <end position="1019"/>
    </location>
</feature>
<comment type="caution">
    <text evidence="3">The sequence shown here is derived from an EMBL/GenBank/DDBJ whole genome shotgun (WGS) entry which is preliminary data.</text>
</comment>
<gene>
    <name evidence="3" type="ORF">Val02_42550</name>
</gene>
<evidence type="ECO:0000313" key="3">
    <source>
        <dbReference type="EMBL" id="GIJ47369.1"/>
    </source>
</evidence>
<feature type="compositionally biased region" description="Low complexity" evidence="1">
    <location>
        <begin position="170"/>
        <end position="183"/>
    </location>
</feature>
<feature type="compositionally biased region" description="Gly residues" evidence="1">
    <location>
        <begin position="500"/>
        <end position="511"/>
    </location>
</feature>
<keyword evidence="4" id="KW-1185">Reference proteome</keyword>
<dbReference type="InterPro" id="IPR009839">
    <property type="entry name" value="SseB_N"/>
</dbReference>
<feature type="region of interest" description="Disordered" evidence="1">
    <location>
        <begin position="160"/>
        <end position="280"/>
    </location>
</feature>
<protein>
    <recommendedName>
        <fullName evidence="2">SseB protein N-terminal domain-containing protein</fullName>
    </recommendedName>
</protein>
<feature type="compositionally biased region" description="Low complexity" evidence="1">
    <location>
        <begin position="778"/>
        <end position="801"/>
    </location>
</feature>
<name>A0A8J3YKY0_9ACTN</name>
<proteinExistence type="predicted"/>
<dbReference type="RefSeq" id="WP_203900859.1">
    <property type="nucleotide sequence ID" value="NZ_BOPF01000014.1"/>
</dbReference>
<organism evidence="3 4">
    <name type="scientific">Virgisporangium aliadipatigenens</name>
    <dbReference type="NCBI Taxonomy" id="741659"/>
    <lineage>
        <taxon>Bacteria</taxon>
        <taxon>Bacillati</taxon>
        <taxon>Actinomycetota</taxon>
        <taxon>Actinomycetes</taxon>
        <taxon>Micromonosporales</taxon>
        <taxon>Micromonosporaceae</taxon>
        <taxon>Virgisporangium</taxon>
    </lineage>
</organism>
<feature type="compositionally biased region" description="Low complexity" evidence="1">
    <location>
        <begin position="206"/>
        <end position="216"/>
    </location>
</feature>
<feature type="compositionally biased region" description="Gly residues" evidence="1">
    <location>
        <begin position="403"/>
        <end position="445"/>
    </location>
</feature>
<feature type="compositionally biased region" description="Basic and acidic residues" evidence="1">
    <location>
        <begin position="14"/>
        <end position="39"/>
    </location>
</feature>
<evidence type="ECO:0000259" key="2">
    <source>
        <dbReference type="Pfam" id="PF07179"/>
    </source>
</evidence>
<feature type="compositionally biased region" description="Low complexity" evidence="1">
    <location>
        <begin position="1"/>
        <end position="13"/>
    </location>
</feature>
<accession>A0A8J3YKY0</accession>